<reference evidence="1 2" key="1">
    <citation type="submission" date="2021-06" db="EMBL/GenBank/DDBJ databases">
        <authorList>
            <person name="Kallberg Y."/>
            <person name="Tangrot J."/>
            <person name="Rosling A."/>
        </authorList>
    </citation>
    <scope>NUCLEOTIDE SEQUENCE [LARGE SCALE GENOMIC DNA]</scope>
    <source>
        <strain evidence="1 2">120-4 pot B 10/14</strain>
    </source>
</reference>
<evidence type="ECO:0000313" key="2">
    <source>
        <dbReference type="Proteomes" id="UP000789901"/>
    </source>
</evidence>
<gene>
    <name evidence="1" type="ORF">GMARGA_LOCUS29217</name>
</gene>
<proteinExistence type="predicted"/>
<sequence>HPIDNESNSNFFSYTVYDDSPSFSSVVHGCQPIINYHDRRIALDNPGDDIISNILRLLRSIYGDTPTVVNYYDWRSGYSDYDRSLDLLSIAPSAISDQTTSVTINYYDARLNHPGDDTLLLSNVLGFIRDPIEVNYYRCYLESDDSILLNSSLIRILQHVSHTFIPASYITERQPTSNVIVPGQLANNPRQQLANHITVAGQQPASHIVASGQQTTNHIIVPGHPP</sequence>
<protein>
    <submittedName>
        <fullName evidence="1">44996_t:CDS:1</fullName>
    </submittedName>
</protein>
<name>A0ABN7WCT0_GIGMA</name>
<feature type="non-terminal residue" evidence="1">
    <location>
        <position position="226"/>
    </location>
</feature>
<dbReference type="EMBL" id="CAJVQB010038885">
    <property type="protein sequence ID" value="CAG8826764.1"/>
    <property type="molecule type" value="Genomic_DNA"/>
</dbReference>
<dbReference type="Proteomes" id="UP000789901">
    <property type="component" value="Unassembled WGS sequence"/>
</dbReference>
<keyword evidence="2" id="KW-1185">Reference proteome</keyword>
<comment type="caution">
    <text evidence="1">The sequence shown here is derived from an EMBL/GenBank/DDBJ whole genome shotgun (WGS) entry which is preliminary data.</text>
</comment>
<accession>A0ABN7WCT0</accession>
<feature type="non-terminal residue" evidence="1">
    <location>
        <position position="1"/>
    </location>
</feature>
<organism evidence="1 2">
    <name type="scientific">Gigaspora margarita</name>
    <dbReference type="NCBI Taxonomy" id="4874"/>
    <lineage>
        <taxon>Eukaryota</taxon>
        <taxon>Fungi</taxon>
        <taxon>Fungi incertae sedis</taxon>
        <taxon>Mucoromycota</taxon>
        <taxon>Glomeromycotina</taxon>
        <taxon>Glomeromycetes</taxon>
        <taxon>Diversisporales</taxon>
        <taxon>Gigasporaceae</taxon>
        <taxon>Gigaspora</taxon>
    </lineage>
</organism>
<evidence type="ECO:0000313" key="1">
    <source>
        <dbReference type="EMBL" id="CAG8826764.1"/>
    </source>
</evidence>